<dbReference type="PANTHER" id="PTHR42877">
    <property type="entry name" value="L-ORNITHINE N(5)-MONOOXYGENASE-RELATED"/>
    <property type="match status" value="1"/>
</dbReference>
<dbReference type="InterPro" id="IPR051209">
    <property type="entry name" value="FAD-bind_Monooxygenase_sf"/>
</dbReference>
<proteinExistence type="predicted"/>
<accession>A0ABV8DZ25</accession>
<evidence type="ECO:0000313" key="1">
    <source>
        <dbReference type="EMBL" id="MFC3965163.1"/>
    </source>
</evidence>
<dbReference type="EMBL" id="JBHSAX010000019">
    <property type="protein sequence ID" value="MFC3965163.1"/>
    <property type="molecule type" value="Genomic_DNA"/>
</dbReference>
<protein>
    <submittedName>
        <fullName evidence="1">Uncharacterized protein</fullName>
    </submittedName>
</protein>
<name>A0ABV8DZ25_9NOCA</name>
<dbReference type="RefSeq" id="WP_378614912.1">
    <property type="nucleotide sequence ID" value="NZ_JBHSAX010000019.1"/>
</dbReference>
<gene>
    <name evidence="1" type="ORF">ACFO0B_24520</name>
</gene>
<dbReference type="PANTHER" id="PTHR42877:SF4">
    <property type="entry name" value="FAD_NAD(P)-BINDING DOMAIN-CONTAINING PROTEIN-RELATED"/>
    <property type="match status" value="1"/>
</dbReference>
<comment type="caution">
    <text evidence="1">The sequence shown here is derived from an EMBL/GenBank/DDBJ whole genome shotgun (WGS) entry which is preliminary data.</text>
</comment>
<dbReference type="Proteomes" id="UP001595696">
    <property type="component" value="Unassembled WGS sequence"/>
</dbReference>
<dbReference type="Gene3D" id="3.50.50.60">
    <property type="entry name" value="FAD/NAD(P)-binding domain"/>
    <property type="match status" value="1"/>
</dbReference>
<dbReference type="InterPro" id="IPR036188">
    <property type="entry name" value="FAD/NAD-bd_sf"/>
</dbReference>
<evidence type="ECO:0000313" key="2">
    <source>
        <dbReference type="Proteomes" id="UP001595696"/>
    </source>
</evidence>
<organism evidence="1 2">
    <name type="scientific">Nocardia jiangsuensis</name>
    <dbReference type="NCBI Taxonomy" id="1691563"/>
    <lineage>
        <taxon>Bacteria</taxon>
        <taxon>Bacillati</taxon>
        <taxon>Actinomycetota</taxon>
        <taxon>Actinomycetes</taxon>
        <taxon>Mycobacteriales</taxon>
        <taxon>Nocardiaceae</taxon>
        <taxon>Nocardia</taxon>
    </lineage>
</organism>
<sequence length="140" mass="15720">MRTSDGFDLAEFFEHEPLQSYEGVSLPQLPNAFSLFGPYSWSGGSYHVMVETQAGHIIRVLREAERRGADRVAVRPEANARFLEFVRARAANSLLAISNCAPAGSYYVDHHGDFSSLRPTTGLQAWWTSRTFPLDDYTYA</sequence>
<keyword evidence="2" id="KW-1185">Reference proteome</keyword>
<reference evidence="2" key="1">
    <citation type="journal article" date="2019" name="Int. J. Syst. Evol. Microbiol.">
        <title>The Global Catalogue of Microorganisms (GCM) 10K type strain sequencing project: providing services to taxonomists for standard genome sequencing and annotation.</title>
        <authorList>
            <consortium name="The Broad Institute Genomics Platform"/>
            <consortium name="The Broad Institute Genome Sequencing Center for Infectious Disease"/>
            <person name="Wu L."/>
            <person name="Ma J."/>
        </authorList>
    </citation>
    <scope>NUCLEOTIDE SEQUENCE [LARGE SCALE GENOMIC DNA]</scope>
    <source>
        <strain evidence="2">CGMCC 4.7330</strain>
    </source>
</reference>